<dbReference type="SUPFAM" id="SSF53955">
    <property type="entry name" value="Lysozyme-like"/>
    <property type="match status" value="1"/>
</dbReference>
<dbReference type="PROSITE" id="PS51348">
    <property type="entry name" value="GLYCOSYL_HYDROL_F22_2"/>
    <property type="match status" value="1"/>
</dbReference>
<dbReference type="GO" id="GO:0031640">
    <property type="term" value="P:killing of cells of another organism"/>
    <property type="evidence" value="ECO:0007669"/>
    <property type="project" value="UniProtKB-KW"/>
</dbReference>
<dbReference type="EC" id="3.2.1.17" evidence="2"/>
<dbReference type="GO" id="GO:0042742">
    <property type="term" value="P:defense response to bacterium"/>
    <property type="evidence" value="ECO:0007669"/>
    <property type="project" value="UniProtKB-KW"/>
</dbReference>
<keyword evidence="3" id="KW-0929">Antimicrobial</keyword>
<dbReference type="Proteomes" id="UP000318571">
    <property type="component" value="Chromosome 6"/>
</dbReference>
<sequence length="205" mass="23109">MGTATLTSVFILTLALTNFPGSVALDKVPARHFKQAELVEYLNNSTFDFIKDDLAMWMCMFCREANYYTGAHQEEYGNYGFFQIQSENWCENGWKGGRCNADCNDFLDGDLTDDMECAQYIIQEQGLSAWGSYKWHCHQFEGKGADSDEGRTFVEPCSPSEDVQYNEGSFACPGCSNSHCYGSKTSKVPYFDKICPYTKSELSKA</sequence>
<dbReference type="AlphaFoldDB" id="A0A553PQU8"/>
<name>A0A553PQU8_TIGCA</name>
<gene>
    <name evidence="9" type="ORF">TCAL_09791</name>
</gene>
<dbReference type="PROSITE" id="PS00128">
    <property type="entry name" value="GLYCOSYL_HYDROL_F22_1"/>
    <property type="match status" value="1"/>
</dbReference>
<dbReference type="PANTHER" id="PTHR11407:SF63">
    <property type="entry name" value="LYSOZYME C"/>
    <property type="match status" value="1"/>
</dbReference>
<dbReference type="Pfam" id="PF00062">
    <property type="entry name" value="Lys"/>
    <property type="match status" value="1"/>
</dbReference>
<accession>A0A553PQU8</accession>
<evidence type="ECO:0000256" key="2">
    <source>
        <dbReference type="ARBA" id="ARBA00012732"/>
    </source>
</evidence>
<keyword evidence="4" id="KW-1015">Disulfide bond</keyword>
<evidence type="ECO:0000256" key="5">
    <source>
        <dbReference type="ARBA" id="ARBA00023295"/>
    </source>
</evidence>
<keyword evidence="10" id="KW-1185">Reference proteome</keyword>
<evidence type="ECO:0000256" key="4">
    <source>
        <dbReference type="ARBA" id="ARBA00023157"/>
    </source>
</evidence>
<evidence type="ECO:0000256" key="7">
    <source>
        <dbReference type="SAM" id="SignalP"/>
    </source>
</evidence>
<comment type="similarity">
    <text evidence="6">Belongs to the glycosyl hydrolase 22 family.</text>
</comment>
<reference evidence="9 10" key="1">
    <citation type="journal article" date="2018" name="Nat. Ecol. Evol.">
        <title>Genomic signatures of mitonuclear coevolution across populations of Tigriopus californicus.</title>
        <authorList>
            <person name="Barreto F.S."/>
            <person name="Watson E.T."/>
            <person name="Lima T.G."/>
            <person name="Willett C.S."/>
            <person name="Edmands S."/>
            <person name="Li W."/>
            <person name="Burton R.S."/>
        </authorList>
    </citation>
    <scope>NUCLEOTIDE SEQUENCE [LARGE SCALE GENOMIC DNA]</scope>
    <source>
        <strain evidence="9 10">San Diego</strain>
    </source>
</reference>
<dbReference type="GO" id="GO:0003796">
    <property type="term" value="F:lysozyme activity"/>
    <property type="evidence" value="ECO:0007669"/>
    <property type="project" value="UniProtKB-EC"/>
</dbReference>
<evidence type="ECO:0000313" key="10">
    <source>
        <dbReference type="Proteomes" id="UP000318571"/>
    </source>
</evidence>
<organism evidence="9 10">
    <name type="scientific">Tigriopus californicus</name>
    <name type="common">Marine copepod</name>
    <dbReference type="NCBI Taxonomy" id="6832"/>
    <lineage>
        <taxon>Eukaryota</taxon>
        <taxon>Metazoa</taxon>
        <taxon>Ecdysozoa</taxon>
        <taxon>Arthropoda</taxon>
        <taxon>Crustacea</taxon>
        <taxon>Multicrustacea</taxon>
        <taxon>Hexanauplia</taxon>
        <taxon>Copepoda</taxon>
        <taxon>Harpacticoida</taxon>
        <taxon>Harpacticidae</taxon>
        <taxon>Tigriopus</taxon>
    </lineage>
</organism>
<keyword evidence="7" id="KW-0732">Signal</keyword>
<evidence type="ECO:0000259" key="8">
    <source>
        <dbReference type="PROSITE" id="PS00128"/>
    </source>
</evidence>
<dbReference type="PANTHER" id="PTHR11407">
    <property type="entry name" value="LYSOZYME C"/>
    <property type="match status" value="1"/>
</dbReference>
<dbReference type="STRING" id="6832.A0A553PQU8"/>
<feature type="chain" id="PRO_5022011277" description="lysozyme" evidence="7">
    <location>
        <begin position="25"/>
        <end position="205"/>
    </location>
</feature>
<comment type="catalytic activity">
    <reaction evidence="1">
        <text>Hydrolysis of (1-&gt;4)-beta-linkages between N-acetylmuramic acid and N-acetyl-D-glucosamine residues in a peptidoglycan and between N-acetyl-D-glucosamine residues in chitodextrins.</text>
        <dbReference type="EC" id="3.2.1.17"/>
    </reaction>
</comment>
<keyword evidence="5" id="KW-0378">Hydrolase</keyword>
<protein>
    <recommendedName>
        <fullName evidence="2">lysozyme</fullName>
        <ecNumber evidence="2">3.2.1.17</ecNumber>
    </recommendedName>
</protein>
<dbReference type="InterPro" id="IPR023346">
    <property type="entry name" value="Lysozyme-like_dom_sf"/>
</dbReference>
<proteinExistence type="inferred from homology"/>
<dbReference type="SMART" id="SM00263">
    <property type="entry name" value="LYZ1"/>
    <property type="match status" value="1"/>
</dbReference>
<dbReference type="EMBL" id="VCGU01000002">
    <property type="protein sequence ID" value="TRY80046.1"/>
    <property type="molecule type" value="Genomic_DNA"/>
</dbReference>
<comment type="caution">
    <text evidence="9">The sequence shown here is derived from an EMBL/GenBank/DDBJ whole genome shotgun (WGS) entry which is preliminary data.</text>
</comment>
<dbReference type="InterPro" id="IPR019799">
    <property type="entry name" value="Glyco_hydro_22_CS"/>
</dbReference>
<dbReference type="OrthoDB" id="17373at2759"/>
<evidence type="ECO:0000256" key="1">
    <source>
        <dbReference type="ARBA" id="ARBA00000632"/>
    </source>
</evidence>
<dbReference type="Gene3D" id="1.10.530.10">
    <property type="match status" value="1"/>
</dbReference>
<dbReference type="PRINTS" id="PR00135">
    <property type="entry name" value="LYZLACT"/>
</dbReference>
<feature type="domain" description="Glycosyl hydrolases family 22 (GH22)" evidence="8">
    <location>
        <begin position="99"/>
        <end position="117"/>
    </location>
</feature>
<keyword evidence="3" id="KW-0081">Bacteriolytic enzyme</keyword>
<evidence type="ECO:0000256" key="3">
    <source>
        <dbReference type="ARBA" id="ARBA00022638"/>
    </source>
</evidence>
<evidence type="ECO:0000313" key="9">
    <source>
        <dbReference type="EMBL" id="TRY80046.1"/>
    </source>
</evidence>
<dbReference type="InterPro" id="IPR001916">
    <property type="entry name" value="Glyco_hydro_22"/>
</dbReference>
<evidence type="ECO:0000256" key="6">
    <source>
        <dbReference type="RuleBase" id="RU004440"/>
    </source>
</evidence>
<keyword evidence="5" id="KW-0326">Glycosidase</keyword>
<feature type="signal peptide" evidence="7">
    <location>
        <begin position="1"/>
        <end position="24"/>
    </location>
</feature>